<organism evidence="1 2">
    <name type="scientific">Odynerus spinipes</name>
    <dbReference type="NCBI Taxonomy" id="1348599"/>
    <lineage>
        <taxon>Eukaryota</taxon>
        <taxon>Metazoa</taxon>
        <taxon>Ecdysozoa</taxon>
        <taxon>Arthropoda</taxon>
        <taxon>Hexapoda</taxon>
        <taxon>Insecta</taxon>
        <taxon>Pterygota</taxon>
        <taxon>Neoptera</taxon>
        <taxon>Endopterygota</taxon>
        <taxon>Hymenoptera</taxon>
        <taxon>Apocrita</taxon>
        <taxon>Aculeata</taxon>
        <taxon>Vespoidea</taxon>
        <taxon>Vespidae</taxon>
        <taxon>Eumeninae</taxon>
        <taxon>Odynerus</taxon>
    </lineage>
</organism>
<dbReference type="Proteomes" id="UP001258017">
    <property type="component" value="Unassembled WGS sequence"/>
</dbReference>
<keyword evidence="2" id="KW-1185">Reference proteome</keyword>
<sequence>MVNSVMLYNGCHSGIYRHDRKAAYTALQHWRTIPWIAIKYNPAFIRSEDDALALWPWKSRNNEKLCLEVFVNLA</sequence>
<dbReference type="EMBL" id="JAIFRP010000003">
    <property type="protein sequence ID" value="KAK2588612.1"/>
    <property type="molecule type" value="Genomic_DNA"/>
</dbReference>
<reference evidence="1" key="1">
    <citation type="submission" date="2021-08" db="EMBL/GenBank/DDBJ databases">
        <authorList>
            <person name="Misof B."/>
            <person name="Oliver O."/>
            <person name="Podsiadlowski L."/>
            <person name="Donath A."/>
            <person name="Peters R."/>
            <person name="Mayer C."/>
            <person name="Rust J."/>
            <person name="Gunkel S."/>
            <person name="Lesny P."/>
            <person name="Martin S."/>
            <person name="Oeyen J.P."/>
            <person name="Petersen M."/>
            <person name="Panagiotis P."/>
            <person name="Wilbrandt J."/>
            <person name="Tanja T."/>
        </authorList>
    </citation>
    <scope>NUCLEOTIDE SEQUENCE</scope>
    <source>
        <strain evidence="1">GBR_01_08_01A</strain>
        <tissue evidence="1">Thorax + abdomen</tissue>
    </source>
</reference>
<evidence type="ECO:0000313" key="2">
    <source>
        <dbReference type="Proteomes" id="UP001258017"/>
    </source>
</evidence>
<evidence type="ECO:0000313" key="1">
    <source>
        <dbReference type="EMBL" id="KAK2588612.1"/>
    </source>
</evidence>
<accession>A0AAD9RZ42</accession>
<reference evidence="1" key="2">
    <citation type="journal article" date="2023" name="Commun. Biol.">
        <title>Intrasexual cuticular hydrocarbon dimorphism in a wasp sheds light on hydrocarbon biosynthesis genes in Hymenoptera.</title>
        <authorList>
            <person name="Moris V.C."/>
            <person name="Podsiadlowski L."/>
            <person name="Martin S."/>
            <person name="Oeyen J.P."/>
            <person name="Donath A."/>
            <person name="Petersen M."/>
            <person name="Wilbrandt J."/>
            <person name="Misof B."/>
            <person name="Liedtke D."/>
            <person name="Thamm M."/>
            <person name="Scheiner R."/>
            <person name="Schmitt T."/>
            <person name="Niehuis O."/>
        </authorList>
    </citation>
    <scope>NUCLEOTIDE SEQUENCE</scope>
    <source>
        <strain evidence="1">GBR_01_08_01A</strain>
    </source>
</reference>
<name>A0AAD9RZ42_9HYME</name>
<protein>
    <submittedName>
        <fullName evidence="1">Uncharacterized protein</fullName>
    </submittedName>
</protein>
<dbReference type="AlphaFoldDB" id="A0AAD9RZ42"/>
<comment type="caution">
    <text evidence="1">The sequence shown here is derived from an EMBL/GenBank/DDBJ whole genome shotgun (WGS) entry which is preliminary data.</text>
</comment>
<proteinExistence type="predicted"/>
<gene>
    <name evidence="1" type="ORF">KPH14_006381</name>
</gene>